<name>A0A917G2Y4_9NOCA</name>
<reference evidence="3" key="2">
    <citation type="submission" date="2020-09" db="EMBL/GenBank/DDBJ databases">
        <authorList>
            <person name="Sun Q."/>
            <person name="Sedlacek I."/>
        </authorList>
    </citation>
    <scope>NUCLEOTIDE SEQUENCE</scope>
    <source>
        <strain evidence="3">CCM 7905</strain>
    </source>
</reference>
<sequence length="331" mass="35459">MIGYYAHHHGVGHLTRATSIAQHLDEPVVLLSSRAEPAQHEFADWVSLPLDTDTSDHPVDPTAGGALHWAPLGSDGLRERMNTIARWVTTERPRLVVVDVSVEVALLVRLLGTPVAVTAMPGTRTDAAHTLAYRAATLIVAPWSDRVYRPSWLAPFDHKVTYTGSISRFEGRARPPVRERGATPRILVLGGAGGSVLTPDDIDECRTVNPQFDWVSAGIGPNNWCDDVWPLLCDADVVVTHAGQNAIADVAAARTAAVIVAQDRPFDEQQATAQALSDNGIADTVASWPRPGDWPALVEAAAKRKPAGWSELRVDGAAERGAAAVSSVPSR</sequence>
<keyword evidence="4" id="KW-1185">Reference proteome</keyword>
<gene>
    <name evidence="3" type="ORF">GCM10007304_37530</name>
</gene>
<dbReference type="AlphaFoldDB" id="A0A917G2Y4"/>
<evidence type="ECO:0000256" key="1">
    <source>
        <dbReference type="ARBA" id="ARBA00022679"/>
    </source>
</evidence>
<evidence type="ECO:0000259" key="2">
    <source>
        <dbReference type="Pfam" id="PF04101"/>
    </source>
</evidence>
<dbReference type="Gene3D" id="3.40.50.2000">
    <property type="entry name" value="Glycogen Phosphorylase B"/>
    <property type="match status" value="1"/>
</dbReference>
<dbReference type="Proteomes" id="UP000654257">
    <property type="component" value="Unassembled WGS sequence"/>
</dbReference>
<feature type="domain" description="Glycosyl transferase family 28 C-terminal" evidence="2">
    <location>
        <begin position="230"/>
        <end position="282"/>
    </location>
</feature>
<dbReference type="SUPFAM" id="SSF53756">
    <property type="entry name" value="UDP-Glycosyltransferase/glycogen phosphorylase"/>
    <property type="match status" value="1"/>
</dbReference>
<dbReference type="InterPro" id="IPR007235">
    <property type="entry name" value="Glyco_trans_28_C"/>
</dbReference>
<dbReference type="PANTHER" id="PTHR21015:SF22">
    <property type="entry name" value="GLYCOSYLTRANSFERASE"/>
    <property type="match status" value="1"/>
</dbReference>
<proteinExistence type="predicted"/>
<dbReference type="EMBL" id="BMCU01000004">
    <property type="protein sequence ID" value="GGG20132.1"/>
    <property type="molecule type" value="Genomic_DNA"/>
</dbReference>
<dbReference type="PANTHER" id="PTHR21015">
    <property type="entry name" value="UDP-N-ACETYLGLUCOSAMINE--N-ACETYLMURAMYL-(PENTAPEPTIDE) PYROPHOSPHORYL-UNDECAPRENOL N-ACETYLGLUCOSAMINE TRANSFERASE 1"/>
    <property type="match status" value="1"/>
</dbReference>
<evidence type="ECO:0000313" key="3">
    <source>
        <dbReference type="EMBL" id="GGG20132.1"/>
    </source>
</evidence>
<dbReference type="RefSeq" id="WP_188546416.1">
    <property type="nucleotide sequence ID" value="NZ_BMCU01000004.1"/>
</dbReference>
<evidence type="ECO:0000313" key="4">
    <source>
        <dbReference type="Proteomes" id="UP000654257"/>
    </source>
</evidence>
<organism evidence="3 4">
    <name type="scientific">Rhodococcoides trifolii</name>
    <dbReference type="NCBI Taxonomy" id="908250"/>
    <lineage>
        <taxon>Bacteria</taxon>
        <taxon>Bacillati</taxon>
        <taxon>Actinomycetota</taxon>
        <taxon>Actinomycetes</taxon>
        <taxon>Mycobacteriales</taxon>
        <taxon>Nocardiaceae</taxon>
        <taxon>Rhodococcoides</taxon>
    </lineage>
</organism>
<accession>A0A917G2Y4</accession>
<keyword evidence="1" id="KW-0808">Transferase</keyword>
<dbReference type="GO" id="GO:0016758">
    <property type="term" value="F:hexosyltransferase activity"/>
    <property type="evidence" value="ECO:0007669"/>
    <property type="project" value="InterPro"/>
</dbReference>
<dbReference type="Pfam" id="PF04101">
    <property type="entry name" value="Glyco_tran_28_C"/>
    <property type="match status" value="1"/>
</dbReference>
<comment type="caution">
    <text evidence="3">The sequence shown here is derived from an EMBL/GenBank/DDBJ whole genome shotgun (WGS) entry which is preliminary data.</text>
</comment>
<protein>
    <recommendedName>
        <fullName evidence="2">Glycosyl transferase family 28 C-terminal domain-containing protein</fullName>
    </recommendedName>
</protein>
<reference evidence="3" key="1">
    <citation type="journal article" date="2014" name="Int. J. Syst. Evol. Microbiol.">
        <title>Complete genome sequence of Corynebacterium casei LMG S-19264T (=DSM 44701T), isolated from a smear-ripened cheese.</title>
        <authorList>
            <consortium name="US DOE Joint Genome Institute (JGI-PGF)"/>
            <person name="Walter F."/>
            <person name="Albersmeier A."/>
            <person name="Kalinowski J."/>
            <person name="Ruckert C."/>
        </authorList>
    </citation>
    <scope>NUCLEOTIDE SEQUENCE</scope>
    <source>
        <strain evidence="3">CCM 7905</strain>
    </source>
</reference>